<evidence type="ECO:0000259" key="1">
    <source>
        <dbReference type="Pfam" id="PF13360"/>
    </source>
</evidence>
<keyword evidence="3" id="KW-1185">Reference proteome</keyword>
<dbReference type="InterPro" id="IPR018391">
    <property type="entry name" value="PQQ_b-propeller_rpt"/>
</dbReference>
<comment type="caution">
    <text evidence="2">The sequence shown here is derived from an EMBL/GenBank/DDBJ whole genome shotgun (WGS) entry which is preliminary data.</text>
</comment>
<sequence length="419" mass="43375">MAASLVASTQQAATRPVGHLENLSAYGPGWSTAHADARNSDYSPVRGAKNLTQAWKRSFPGSIYLGATNDAAGRVYVTTNGTGCHLHALDMATGNTVWCSGEVDERAIASSALLDREGHVYLADGEAMHAFDADGSVRWETPIVGTPLSAQFTPAGNLIFITHIGRVYVLDRATGQPILPPVELIPGAPDNDDTRACMRGTAECPAANTLAVDLATGRFFFTFWDKGAPSAGIRAMQLDEGAAPAIRPLWTVESLPGGSATSPDLSVDGSRVYVGDNEGGIHALATATGDRIWSHSTGYAAGGSPSLSPEGLIMPSGGGDGALMAIRDMGDRAQQVWKKDGLTNRGIPTQAAGGVAYATVSTALGNDLVVVDTATGAELDRERIPGLSIFSVGTTVGPDGTVLVPTITGDLFAFRPAQG</sequence>
<evidence type="ECO:0000313" key="2">
    <source>
        <dbReference type="EMBL" id="MBG6091781.1"/>
    </source>
</evidence>
<dbReference type="PANTHER" id="PTHR34512">
    <property type="entry name" value="CELL SURFACE PROTEIN"/>
    <property type="match status" value="1"/>
</dbReference>
<dbReference type="RefSeq" id="WP_197014054.1">
    <property type="nucleotide sequence ID" value="NZ_BAABES010000002.1"/>
</dbReference>
<dbReference type="SUPFAM" id="SSF50998">
    <property type="entry name" value="Quinoprotein alcohol dehydrogenase-like"/>
    <property type="match status" value="1"/>
</dbReference>
<dbReference type="InterPro" id="IPR015943">
    <property type="entry name" value="WD40/YVTN_repeat-like_dom_sf"/>
</dbReference>
<dbReference type="Gene3D" id="2.130.10.10">
    <property type="entry name" value="YVTN repeat-like/Quinoprotein amine dehydrogenase"/>
    <property type="match status" value="2"/>
</dbReference>
<reference evidence="2" key="1">
    <citation type="submission" date="2020-11" db="EMBL/GenBank/DDBJ databases">
        <title>Sequencing the genomes of 1000 actinobacteria strains.</title>
        <authorList>
            <person name="Klenk H.-P."/>
        </authorList>
    </citation>
    <scope>NUCLEOTIDE SEQUENCE</scope>
    <source>
        <strain evidence="2">DSM 43175</strain>
    </source>
</reference>
<feature type="domain" description="Pyrrolo-quinoline quinone repeat" evidence="1">
    <location>
        <begin position="68"/>
        <end position="177"/>
    </location>
</feature>
<name>A0A931DQ77_9ACTN</name>
<proteinExistence type="predicted"/>
<dbReference type="InterPro" id="IPR002372">
    <property type="entry name" value="PQQ_rpt_dom"/>
</dbReference>
<dbReference type="SMART" id="SM00564">
    <property type="entry name" value="PQQ"/>
    <property type="match status" value="3"/>
</dbReference>
<dbReference type="EMBL" id="JADOUA010000001">
    <property type="protein sequence ID" value="MBG6091781.1"/>
    <property type="molecule type" value="Genomic_DNA"/>
</dbReference>
<gene>
    <name evidence="2" type="ORF">IW256_005894</name>
</gene>
<protein>
    <submittedName>
        <fullName evidence="2">Outer membrane protein assembly factor BamB</fullName>
    </submittedName>
</protein>
<organism evidence="2 3">
    <name type="scientific">Actinomadura viridis</name>
    <dbReference type="NCBI Taxonomy" id="58110"/>
    <lineage>
        <taxon>Bacteria</taxon>
        <taxon>Bacillati</taxon>
        <taxon>Actinomycetota</taxon>
        <taxon>Actinomycetes</taxon>
        <taxon>Streptosporangiales</taxon>
        <taxon>Thermomonosporaceae</taxon>
        <taxon>Actinomadura</taxon>
    </lineage>
</organism>
<dbReference type="AlphaFoldDB" id="A0A931DQ77"/>
<dbReference type="Proteomes" id="UP000614047">
    <property type="component" value="Unassembled WGS sequence"/>
</dbReference>
<dbReference type="InterPro" id="IPR011047">
    <property type="entry name" value="Quinoprotein_ADH-like_sf"/>
</dbReference>
<dbReference type="PANTHER" id="PTHR34512:SF30">
    <property type="entry name" value="OUTER MEMBRANE PROTEIN ASSEMBLY FACTOR BAMB"/>
    <property type="match status" value="1"/>
</dbReference>
<dbReference type="Pfam" id="PF13360">
    <property type="entry name" value="PQQ_2"/>
    <property type="match status" value="2"/>
</dbReference>
<evidence type="ECO:0000313" key="3">
    <source>
        <dbReference type="Proteomes" id="UP000614047"/>
    </source>
</evidence>
<accession>A0A931DQ77</accession>
<feature type="domain" description="Pyrrolo-quinoline quinone repeat" evidence="1">
    <location>
        <begin position="248"/>
        <end position="384"/>
    </location>
</feature>